<name>A0ABR2N3J3_9ASPA</name>
<evidence type="ECO:0000313" key="2">
    <source>
        <dbReference type="Proteomes" id="UP001412067"/>
    </source>
</evidence>
<organism evidence="1 2">
    <name type="scientific">Platanthera guangdongensis</name>
    <dbReference type="NCBI Taxonomy" id="2320717"/>
    <lineage>
        <taxon>Eukaryota</taxon>
        <taxon>Viridiplantae</taxon>
        <taxon>Streptophyta</taxon>
        <taxon>Embryophyta</taxon>
        <taxon>Tracheophyta</taxon>
        <taxon>Spermatophyta</taxon>
        <taxon>Magnoliopsida</taxon>
        <taxon>Liliopsida</taxon>
        <taxon>Asparagales</taxon>
        <taxon>Orchidaceae</taxon>
        <taxon>Orchidoideae</taxon>
        <taxon>Orchideae</taxon>
        <taxon>Orchidinae</taxon>
        <taxon>Platanthera</taxon>
    </lineage>
</organism>
<dbReference type="EMBL" id="JBBWWR010000002">
    <property type="protein sequence ID" value="KAK8970028.1"/>
    <property type="molecule type" value="Genomic_DNA"/>
</dbReference>
<protein>
    <submittedName>
        <fullName evidence="1">Uncharacterized protein</fullName>
    </submittedName>
</protein>
<accession>A0ABR2N3J3</accession>
<reference evidence="1 2" key="1">
    <citation type="journal article" date="2022" name="Nat. Plants">
        <title>Genomes of leafy and leafless Platanthera orchids illuminate the evolution of mycoheterotrophy.</title>
        <authorList>
            <person name="Li M.H."/>
            <person name="Liu K.W."/>
            <person name="Li Z."/>
            <person name="Lu H.C."/>
            <person name="Ye Q.L."/>
            <person name="Zhang D."/>
            <person name="Wang J.Y."/>
            <person name="Li Y.F."/>
            <person name="Zhong Z.M."/>
            <person name="Liu X."/>
            <person name="Yu X."/>
            <person name="Liu D.K."/>
            <person name="Tu X.D."/>
            <person name="Liu B."/>
            <person name="Hao Y."/>
            <person name="Liao X.Y."/>
            <person name="Jiang Y.T."/>
            <person name="Sun W.H."/>
            <person name="Chen J."/>
            <person name="Chen Y.Q."/>
            <person name="Ai Y."/>
            <person name="Zhai J.W."/>
            <person name="Wu S.S."/>
            <person name="Zhou Z."/>
            <person name="Hsiao Y.Y."/>
            <person name="Wu W.L."/>
            <person name="Chen Y.Y."/>
            <person name="Lin Y.F."/>
            <person name="Hsu J.L."/>
            <person name="Li C.Y."/>
            <person name="Wang Z.W."/>
            <person name="Zhao X."/>
            <person name="Zhong W.Y."/>
            <person name="Ma X.K."/>
            <person name="Ma L."/>
            <person name="Huang J."/>
            <person name="Chen G.Z."/>
            <person name="Huang M.Z."/>
            <person name="Huang L."/>
            <person name="Peng D.H."/>
            <person name="Luo Y.B."/>
            <person name="Zou S.Q."/>
            <person name="Chen S.P."/>
            <person name="Lan S."/>
            <person name="Tsai W.C."/>
            <person name="Van de Peer Y."/>
            <person name="Liu Z.J."/>
        </authorList>
    </citation>
    <scope>NUCLEOTIDE SEQUENCE [LARGE SCALE GENOMIC DNA]</scope>
    <source>
        <strain evidence="1">Lor288</strain>
    </source>
</reference>
<comment type="caution">
    <text evidence="1">The sequence shown here is derived from an EMBL/GenBank/DDBJ whole genome shotgun (WGS) entry which is preliminary data.</text>
</comment>
<gene>
    <name evidence="1" type="ORF">KSP40_PGU013703</name>
</gene>
<evidence type="ECO:0000313" key="1">
    <source>
        <dbReference type="EMBL" id="KAK8970028.1"/>
    </source>
</evidence>
<dbReference type="PANTHER" id="PTHR47513:SF1">
    <property type="entry name" value="OS07G0283200 PROTEIN"/>
    <property type="match status" value="1"/>
</dbReference>
<sequence>MQVLFLEFYLPCFMEEDSASGRSIFIDNVGSERVDQPKPSLGFKQMTVPILAGILSALRRVIARRVSLKVWEWRRYAGERSTRVEEDEGRRGERCFAQTLV</sequence>
<dbReference type="Proteomes" id="UP001412067">
    <property type="component" value="Unassembled WGS sequence"/>
</dbReference>
<proteinExistence type="predicted"/>
<keyword evidence="2" id="KW-1185">Reference proteome</keyword>
<dbReference type="PANTHER" id="PTHR47513">
    <property type="entry name" value="ZINC TRANSPORTER"/>
    <property type="match status" value="1"/>
</dbReference>